<dbReference type="Pfam" id="PF01053">
    <property type="entry name" value="Cys_Met_Meta_PP"/>
    <property type="match status" value="1"/>
</dbReference>
<dbReference type="InterPro" id="IPR000277">
    <property type="entry name" value="Cys/Met-Metab_PyrdxlP-dep_enz"/>
</dbReference>
<proteinExistence type="predicted"/>
<accession>A0ABN1LSM0</accession>
<gene>
    <name evidence="3" type="ORF">GCM10009114_34100</name>
</gene>
<dbReference type="RefSeq" id="WP_343862182.1">
    <property type="nucleotide sequence ID" value="NZ_BAAAFD010000013.1"/>
</dbReference>
<name>A0ABN1LSM0_9ALTE</name>
<evidence type="ECO:0000313" key="4">
    <source>
        <dbReference type="Proteomes" id="UP001500359"/>
    </source>
</evidence>
<dbReference type="EMBL" id="BAAAFD010000013">
    <property type="protein sequence ID" value="GAA0859686.1"/>
    <property type="molecule type" value="Genomic_DNA"/>
</dbReference>
<dbReference type="PANTHER" id="PTHR11808">
    <property type="entry name" value="TRANS-SULFURATION ENZYME FAMILY MEMBER"/>
    <property type="match status" value="1"/>
</dbReference>
<dbReference type="PANTHER" id="PTHR11808:SF80">
    <property type="entry name" value="CYSTATHIONINE GAMMA-LYASE"/>
    <property type="match status" value="1"/>
</dbReference>
<evidence type="ECO:0000313" key="3">
    <source>
        <dbReference type="EMBL" id="GAA0859686.1"/>
    </source>
</evidence>
<evidence type="ECO:0008006" key="5">
    <source>
        <dbReference type="Google" id="ProtNLM"/>
    </source>
</evidence>
<evidence type="ECO:0000256" key="2">
    <source>
        <dbReference type="ARBA" id="ARBA00022898"/>
    </source>
</evidence>
<dbReference type="Gene3D" id="3.90.1150.10">
    <property type="entry name" value="Aspartate Aminotransferase, domain 1"/>
    <property type="match status" value="1"/>
</dbReference>
<reference evidence="3 4" key="1">
    <citation type="journal article" date="2019" name="Int. J. Syst. Evol. Microbiol.">
        <title>The Global Catalogue of Microorganisms (GCM) 10K type strain sequencing project: providing services to taxonomists for standard genome sequencing and annotation.</title>
        <authorList>
            <consortium name="The Broad Institute Genomics Platform"/>
            <consortium name="The Broad Institute Genome Sequencing Center for Infectious Disease"/>
            <person name="Wu L."/>
            <person name="Ma J."/>
        </authorList>
    </citation>
    <scope>NUCLEOTIDE SEQUENCE [LARGE SCALE GENOMIC DNA]</scope>
    <source>
        <strain evidence="3 4">JCM 15896</strain>
    </source>
</reference>
<keyword evidence="2" id="KW-0663">Pyridoxal phosphate</keyword>
<dbReference type="Proteomes" id="UP001500359">
    <property type="component" value="Unassembled WGS sequence"/>
</dbReference>
<protein>
    <recommendedName>
        <fullName evidence="5">Cys/Met metabolism pyridoxal-phosphate-dependent enzyme</fullName>
    </recommendedName>
</protein>
<dbReference type="InterPro" id="IPR015421">
    <property type="entry name" value="PyrdxlP-dep_Trfase_major"/>
</dbReference>
<dbReference type="InterPro" id="IPR015422">
    <property type="entry name" value="PyrdxlP-dep_Trfase_small"/>
</dbReference>
<dbReference type="SUPFAM" id="SSF53383">
    <property type="entry name" value="PLP-dependent transferases"/>
    <property type="match status" value="1"/>
</dbReference>
<evidence type="ECO:0000256" key="1">
    <source>
        <dbReference type="ARBA" id="ARBA00001933"/>
    </source>
</evidence>
<organism evidence="3 4">
    <name type="scientific">Aliiglaciecola litoralis</name>
    <dbReference type="NCBI Taxonomy" id="582857"/>
    <lineage>
        <taxon>Bacteria</taxon>
        <taxon>Pseudomonadati</taxon>
        <taxon>Pseudomonadota</taxon>
        <taxon>Gammaproteobacteria</taxon>
        <taxon>Alteromonadales</taxon>
        <taxon>Alteromonadaceae</taxon>
        <taxon>Aliiglaciecola</taxon>
    </lineage>
</organism>
<dbReference type="Gene3D" id="3.40.640.10">
    <property type="entry name" value="Type I PLP-dependent aspartate aminotransferase-like (Major domain)"/>
    <property type="match status" value="1"/>
</dbReference>
<comment type="caution">
    <text evidence="3">The sequence shown here is derived from an EMBL/GenBank/DDBJ whole genome shotgun (WGS) entry which is preliminary data.</text>
</comment>
<keyword evidence="4" id="KW-1185">Reference proteome</keyword>
<sequence length="613" mass="68593">MDNQQQVDQAKLLSPKRNTSNASSIEELAAEQLAHFGIDQQSDYGKALFQAASHLYQTQLDVNAIWRITGDTLEGLSKENKLAYFNAKKFLSFQIAKVLDTLQNPFRATYQSMNSQNGSQISKSHYPLFDNVTALFSATPVIVRTATYVYACTEWVDDAFQGKEFTHQIYSRLLNPTNISLANAIVDLEAGPYSADYLAWNFNSGMAAIDALLSNVLGHGDVLIVSRNVYGGVYQLLHDYFARQNRLDIQLEWFDGYSADEFEIFMQSVKQKHKARLEEHAMHVYIESPCNPHGYVLDIAGICEIAHREDHLVMLDATLATPVLHQPLQQADKAKRPDYIVHSYTKDLCGSGATTAGVVIGEGYRMFQAKGDCVNGYDWSRTMFWDVYYIKGAFLDSEKAFDVLNGMKTLEQRIMNKVINTQVFSRFLASHPALNVNSHALADHPNAAIREKQMRHGWPCALFTVDMEGAGLTRDAFVRFFDALEPAFSHQVSIGQNNTIILCPALTSHSEMAKKEQEKAGIHLTTMRIAMGTDNVKELLAHFLHTAKLHIDPVLPGFSQQFMSGAELDELYMQVCMKVCQQHYGSGASMQTLLGQNAEGELNPDSPKELVEA</sequence>
<comment type="cofactor">
    <cofactor evidence="1">
        <name>pyridoxal 5'-phosphate</name>
        <dbReference type="ChEBI" id="CHEBI:597326"/>
    </cofactor>
</comment>
<dbReference type="InterPro" id="IPR015424">
    <property type="entry name" value="PyrdxlP-dep_Trfase"/>
</dbReference>